<dbReference type="EC" id="2.4.-.-" evidence="2"/>
<dbReference type="EMBL" id="JBBHLI010000014">
    <property type="protein sequence ID" value="MEK9502693.1"/>
    <property type="molecule type" value="Genomic_DNA"/>
</dbReference>
<name>A0ABU9ED73_9BACT</name>
<dbReference type="Proteomes" id="UP001484239">
    <property type="component" value="Unassembled WGS sequence"/>
</dbReference>
<dbReference type="Gene3D" id="3.90.550.10">
    <property type="entry name" value="Spore Coat Polysaccharide Biosynthesis Protein SpsA, Chain A"/>
    <property type="match status" value="1"/>
</dbReference>
<dbReference type="PANTHER" id="PTHR43685:SF2">
    <property type="entry name" value="GLYCOSYLTRANSFERASE 2-LIKE DOMAIN-CONTAINING PROTEIN"/>
    <property type="match status" value="1"/>
</dbReference>
<dbReference type="InterPro" id="IPR001173">
    <property type="entry name" value="Glyco_trans_2-like"/>
</dbReference>
<gene>
    <name evidence="2" type="ORF">WI372_16985</name>
</gene>
<evidence type="ECO:0000313" key="3">
    <source>
        <dbReference type="Proteomes" id="UP001484239"/>
    </source>
</evidence>
<feature type="domain" description="Glycosyltransferase 2-like" evidence="1">
    <location>
        <begin position="7"/>
        <end position="133"/>
    </location>
</feature>
<dbReference type="InterPro" id="IPR029044">
    <property type="entry name" value="Nucleotide-diphossugar_trans"/>
</dbReference>
<protein>
    <submittedName>
        <fullName evidence="2">Glycosyltransferase family A protein</fullName>
        <ecNumber evidence="2">2.4.-.-</ecNumber>
    </submittedName>
</protein>
<dbReference type="InterPro" id="IPR050834">
    <property type="entry name" value="Glycosyltransf_2"/>
</dbReference>
<sequence>MSTTIAVVLPCYRQARFLPDALASLEAQTRRPDHVVVVDDGSPDNVKGAVEPFEGVELIQQENRGLSQARNRGLGRIDTDFVLFLDSDDRLRPEALEVLERALVERPEAAFAWGFNEPNDVDWNPMPWGPTWFEGEPSYEKLLERNAVGAPLGVLFRRAAIAELGGFDASLPAVEDYDMYLRLAREHPYVCVHRVIADYRHHGGNMSQDHPLMYRSHIEVLERQDPWVEGRPVLEAARRRGVRSARRHFLAPVRLERVANALERQQWVTATREAIGLMVRHPGVFTAVVRRRLGRR</sequence>
<dbReference type="RefSeq" id="WP_405279167.1">
    <property type="nucleotide sequence ID" value="NZ_CP144380.1"/>
</dbReference>
<organism evidence="2 3">
    <name type="scientific">Gaopeijia maritima</name>
    <dbReference type="NCBI Taxonomy" id="3119007"/>
    <lineage>
        <taxon>Bacteria</taxon>
        <taxon>Pseudomonadati</taxon>
        <taxon>Gemmatimonadota</taxon>
        <taxon>Longimicrobiia</taxon>
        <taxon>Gaopeijiales</taxon>
        <taxon>Gaopeijiaceae</taxon>
        <taxon>Gaopeijia</taxon>
    </lineage>
</organism>
<dbReference type="Pfam" id="PF00535">
    <property type="entry name" value="Glycos_transf_2"/>
    <property type="match status" value="1"/>
</dbReference>
<keyword evidence="2" id="KW-0808">Transferase</keyword>
<reference evidence="2 3" key="1">
    <citation type="submission" date="2024-02" db="EMBL/GenBank/DDBJ databases">
        <title>A novel Gemmatimonadota bacterium.</title>
        <authorList>
            <person name="Du Z.-J."/>
            <person name="Ye Y.-Q."/>
        </authorList>
    </citation>
    <scope>NUCLEOTIDE SEQUENCE [LARGE SCALE GENOMIC DNA]</scope>
    <source>
        <strain evidence="2 3">DH-20</strain>
    </source>
</reference>
<comment type="caution">
    <text evidence="2">The sequence shown here is derived from an EMBL/GenBank/DDBJ whole genome shotgun (WGS) entry which is preliminary data.</text>
</comment>
<evidence type="ECO:0000313" key="2">
    <source>
        <dbReference type="EMBL" id="MEK9502693.1"/>
    </source>
</evidence>
<dbReference type="SUPFAM" id="SSF53448">
    <property type="entry name" value="Nucleotide-diphospho-sugar transferases"/>
    <property type="match status" value="1"/>
</dbReference>
<dbReference type="PANTHER" id="PTHR43685">
    <property type="entry name" value="GLYCOSYLTRANSFERASE"/>
    <property type="match status" value="1"/>
</dbReference>
<dbReference type="CDD" id="cd00761">
    <property type="entry name" value="Glyco_tranf_GTA_type"/>
    <property type="match status" value="1"/>
</dbReference>
<evidence type="ECO:0000259" key="1">
    <source>
        <dbReference type="Pfam" id="PF00535"/>
    </source>
</evidence>
<dbReference type="GO" id="GO:0016757">
    <property type="term" value="F:glycosyltransferase activity"/>
    <property type="evidence" value="ECO:0007669"/>
    <property type="project" value="UniProtKB-KW"/>
</dbReference>
<accession>A0ABU9ED73</accession>
<keyword evidence="2" id="KW-0328">Glycosyltransferase</keyword>
<keyword evidence="3" id="KW-1185">Reference proteome</keyword>
<proteinExistence type="predicted"/>